<dbReference type="Proteomes" id="UP000053268">
    <property type="component" value="Unassembled WGS sequence"/>
</dbReference>
<dbReference type="AlphaFoldDB" id="A0A194QNV3"/>
<name>A0A194QNV3_PAPXU</name>
<evidence type="ECO:0000313" key="3">
    <source>
        <dbReference type="Proteomes" id="UP000053268"/>
    </source>
</evidence>
<feature type="compositionally biased region" description="Low complexity" evidence="1">
    <location>
        <begin position="91"/>
        <end position="112"/>
    </location>
</feature>
<reference evidence="2 3" key="1">
    <citation type="journal article" date="2015" name="Nat. Commun.">
        <title>Outbred genome sequencing and CRISPR/Cas9 gene editing in butterflies.</title>
        <authorList>
            <person name="Li X."/>
            <person name="Fan D."/>
            <person name="Zhang W."/>
            <person name="Liu G."/>
            <person name="Zhang L."/>
            <person name="Zhao L."/>
            <person name="Fang X."/>
            <person name="Chen L."/>
            <person name="Dong Y."/>
            <person name="Chen Y."/>
            <person name="Ding Y."/>
            <person name="Zhao R."/>
            <person name="Feng M."/>
            <person name="Zhu Y."/>
            <person name="Feng Y."/>
            <person name="Jiang X."/>
            <person name="Zhu D."/>
            <person name="Xiang H."/>
            <person name="Feng X."/>
            <person name="Li S."/>
            <person name="Wang J."/>
            <person name="Zhang G."/>
            <person name="Kronforst M.R."/>
            <person name="Wang W."/>
        </authorList>
    </citation>
    <scope>NUCLEOTIDE SEQUENCE [LARGE SCALE GENOMIC DNA]</scope>
    <source>
        <strain evidence="2">Ya'a_city_454_Px</strain>
        <tissue evidence="2">Whole body</tissue>
    </source>
</reference>
<proteinExistence type="predicted"/>
<feature type="compositionally biased region" description="Basic residues" evidence="1">
    <location>
        <begin position="68"/>
        <end position="85"/>
    </location>
</feature>
<accession>A0A194QNV3</accession>
<evidence type="ECO:0000256" key="1">
    <source>
        <dbReference type="SAM" id="MobiDB-lite"/>
    </source>
</evidence>
<feature type="region of interest" description="Disordered" evidence="1">
    <location>
        <begin position="68"/>
        <end position="112"/>
    </location>
</feature>
<organism evidence="2 3">
    <name type="scientific">Papilio xuthus</name>
    <name type="common">Asian swallowtail butterfly</name>
    <dbReference type="NCBI Taxonomy" id="66420"/>
    <lineage>
        <taxon>Eukaryota</taxon>
        <taxon>Metazoa</taxon>
        <taxon>Ecdysozoa</taxon>
        <taxon>Arthropoda</taxon>
        <taxon>Hexapoda</taxon>
        <taxon>Insecta</taxon>
        <taxon>Pterygota</taxon>
        <taxon>Neoptera</taxon>
        <taxon>Endopterygota</taxon>
        <taxon>Lepidoptera</taxon>
        <taxon>Glossata</taxon>
        <taxon>Ditrysia</taxon>
        <taxon>Papilionoidea</taxon>
        <taxon>Papilionidae</taxon>
        <taxon>Papilioninae</taxon>
        <taxon>Papilio</taxon>
    </lineage>
</organism>
<keyword evidence="3" id="KW-1185">Reference proteome</keyword>
<protein>
    <submittedName>
        <fullName evidence="2">Uncharacterized protein</fullName>
    </submittedName>
</protein>
<sequence>MSIAALIRAAEYIERRDRGELSFLCSSRLARTRRHGSRLFSPSANQLILTESQFCLLQRRSTGTRRVCRRATRRAAAGTRRRSRKAAGECGAPWTAPAARRPPAGTAESEWQ</sequence>
<dbReference type="EMBL" id="KQ458761">
    <property type="protein sequence ID" value="KPJ05161.1"/>
    <property type="molecule type" value="Genomic_DNA"/>
</dbReference>
<evidence type="ECO:0000313" key="2">
    <source>
        <dbReference type="EMBL" id="KPJ05161.1"/>
    </source>
</evidence>
<gene>
    <name evidence="2" type="ORF">RR46_03998</name>
</gene>